<dbReference type="AlphaFoldDB" id="A0A9N7TQS0"/>
<gene>
    <name evidence="1" type="ORF">PLEPLA_LOCUS4624</name>
</gene>
<reference evidence="1" key="1">
    <citation type="submission" date="2020-03" db="EMBL/GenBank/DDBJ databases">
        <authorList>
            <person name="Weist P."/>
        </authorList>
    </citation>
    <scope>NUCLEOTIDE SEQUENCE</scope>
</reference>
<dbReference type="EMBL" id="CADEAL010000227">
    <property type="protein sequence ID" value="CAB1416831.1"/>
    <property type="molecule type" value="Genomic_DNA"/>
</dbReference>
<evidence type="ECO:0000313" key="2">
    <source>
        <dbReference type="Proteomes" id="UP001153269"/>
    </source>
</evidence>
<accession>A0A9N7TQS0</accession>
<dbReference type="Proteomes" id="UP001153269">
    <property type="component" value="Unassembled WGS sequence"/>
</dbReference>
<evidence type="ECO:0000313" key="1">
    <source>
        <dbReference type="EMBL" id="CAB1416831.1"/>
    </source>
</evidence>
<name>A0A9N7TQS0_PLEPL</name>
<organism evidence="1 2">
    <name type="scientific">Pleuronectes platessa</name>
    <name type="common">European plaice</name>
    <dbReference type="NCBI Taxonomy" id="8262"/>
    <lineage>
        <taxon>Eukaryota</taxon>
        <taxon>Metazoa</taxon>
        <taxon>Chordata</taxon>
        <taxon>Craniata</taxon>
        <taxon>Vertebrata</taxon>
        <taxon>Euteleostomi</taxon>
        <taxon>Actinopterygii</taxon>
        <taxon>Neopterygii</taxon>
        <taxon>Teleostei</taxon>
        <taxon>Neoteleostei</taxon>
        <taxon>Acanthomorphata</taxon>
        <taxon>Carangaria</taxon>
        <taxon>Pleuronectiformes</taxon>
        <taxon>Pleuronectoidei</taxon>
        <taxon>Pleuronectidae</taxon>
        <taxon>Pleuronectes</taxon>
    </lineage>
</organism>
<comment type="caution">
    <text evidence="1">The sequence shown here is derived from an EMBL/GenBank/DDBJ whole genome shotgun (WGS) entry which is preliminary data.</text>
</comment>
<proteinExistence type="predicted"/>
<sequence length="142" mass="15732">MEADISALEKSADQYAEKAEATSQLTFITKSNSFRRNAKEKKRPPLHKYLQFKERTMLIDQIPRLLPCSPGTRIGAGTRPDASCAAFLKMFSLTPLASGTSLPSLTCNHHPSKVGSSIPSLTHQYAEVFLGKMLNPEWPLIE</sequence>
<protein>
    <submittedName>
        <fullName evidence="1">Uncharacterized protein</fullName>
    </submittedName>
</protein>
<keyword evidence="2" id="KW-1185">Reference proteome</keyword>